<dbReference type="Pfam" id="PF13700">
    <property type="entry name" value="DUF4158"/>
    <property type="match status" value="1"/>
</dbReference>
<dbReference type="InterPro" id="IPR025296">
    <property type="entry name" value="DUF4158"/>
</dbReference>
<organism evidence="7 8">
    <name type="scientific">Alkalimarinus alittae</name>
    <dbReference type="NCBI Taxonomy" id="2961619"/>
    <lineage>
        <taxon>Bacteria</taxon>
        <taxon>Pseudomonadati</taxon>
        <taxon>Pseudomonadota</taxon>
        <taxon>Gammaproteobacteria</taxon>
        <taxon>Alteromonadales</taxon>
        <taxon>Alteromonadaceae</taxon>
        <taxon>Alkalimarinus</taxon>
    </lineage>
</organism>
<feature type="domain" description="DUF4158" evidence="6">
    <location>
        <begin position="6"/>
        <end position="167"/>
    </location>
</feature>
<dbReference type="NCBIfam" id="NF033527">
    <property type="entry name" value="transpos_Tn3"/>
    <property type="match status" value="1"/>
</dbReference>
<dbReference type="InterPro" id="IPR002513">
    <property type="entry name" value="Tn3_Tnp_DDE_dom"/>
</dbReference>
<dbReference type="Pfam" id="PF01526">
    <property type="entry name" value="DDE_Tnp_Tn3"/>
    <property type="match status" value="1"/>
</dbReference>
<dbReference type="Proteomes" id="UP001163739">
    <property type="component" value="Chromosome"/>
</dbReference>
<comment type="similarity">
    <text evidence="1">Belongs to the transposase 7 family.</text>
</comment>
<keyword evidence="8" id="KW-1185">Reference proteome</keyword>
<evidence type="ECO:0000256" key="2">
    <source>
        <dbReference type="ARBA" id="ARBA00022578"/>
    </source>
</evidence>
<evidence type="ECO:0000313" key="8">
    <source>
        <dbReference type="Proteomes" id="UP001163739"/>
    </source>
</evidence>
<protein>
    <submittedName>
        <fullName evidence="7">Tn3 family transposase</fullName>
    </submittedName>
</protein>
<proteinExistence type="inferred from homology"/>
<feature type="domain" description="Tn3 transposase DDE" evidence="5">
    <location>
        <begin position="598"/>
        <end position="996"/>
    </location>
</feature>
<keyword evidence="4" id="KW-0233">DNA recombination</keyword>
<dbReference type="EMBL" id="CP100390">
    <property type="protein sequence ID" value="UZE94535.1"/>
    <property type="molecule type" value="Genomic_DNA"/>
</dbReference>
<reference evidence="7" key="1">
    <citation type="submission" date="2022-06" db="EMBL/GenBank/DDBJ databases">
        <title>Alkalimarinus sp. nov., isolated from gut of a Alitta virens.</title>
        <authorList>
            <person name="Yang A.I."/>
            <person name="Shin N.-R."/>
        </authorList>
    </citation>
    <scope>NUCLEOTIDE SEQUENCE</scope>
    <source>
        <strain evidence="7">A2M4</strain>
    </source>
</reference>
<evidence type="ECO:0000256" key="1">
    <source>
        <dbReference type="ARBA" id="ARBA00009402"/>
    </source>
</evidence>
<evidence type="ECO:0000256" key="3">
    <source>
        <dbReference type="ARBA" id="ARBA00023125"/>
    </source>
</evidence>
<evidence type="ECO:0000259" key="5">
    <source>
        <dbReference type="Pfam" id="PF01526"/>
    </source>
</evidence>
<accession>A0ABY6MXI2</accession>
<keyword evidence="3" id="KW-0238">DNA-binding</keyword>
<sequence length="1019" mass="117232">MSKIQILTRSRRRAFEGIPQLNLNERICFFNIDTNTRKILRSFRTPENRLGYILQRAYFQAKGRFFEIKKFKQKDINHAKKELGLKGSLDLSRYSSKSAERHKALILESYGWKSYNESARLELEQHSLLLVDKQKRSEDVLFGLLAFCWKNRTEIPSYAELSDIVSRSYTDYESSILVKVKTLMTESQKTSLLNLLDNPPSSQRFGDLKRIDQSDNEKSLVKNAEALEYFRDLFFEIQPIIKGLNATEEATQYFSDWVYSSDVSQIKQLRNSDKKCLHLAAFVRDQFYKRQDFAVDAIIKKIRSTVNKANGEERKHNEQLNEDSLIAHQSITNTAKTTRAILDQILVISKNELISFSQRNEQVVHLVEAYFEAENPELTERIQRSEIEIQKGRNHHNYYSCIFNKYLGLQKSLGPLVRALTFDESSSNENLLKAISHYKINITKIDDNTPLAHLKEREKQLVLSDDSIPVISKYKTMLFVIMEQCFKNRTLTLEHSYRYRNSKTYLIPLELWNKNREEYIAAANLNHYSTGKDVLLNIGTNLTSLYKVVDKEISLGLCPDIKLGRNGEWTLKNNEANYDASSFIPGLLNEEKSISLYELLSEAEMHTQFTEAFTHQTNRNSANKIDTRLLFATIISLGSNLGHTNMSKAAPEITSKQLLDTEKLWLSNQNLKNANNKIVELIQSLPLPSVYSKLDGRLHTSSDGQKVVVAVNSLLANYSYKYYGKEQGITVNSFVDNKQSFFHVNVLSSSDREAAFMMDGIVSSKESVYKESDLEHIHSTDTHGYTEAIFSGLHFLDVAFAPHIKGIHKQTLYGYESKSLKKNSNFTIAPKQTVNKKLILTHWDEILHLMASIKLGYCSASLIFRALSSSKTSKLYQAVREFGRLLKSTFILNYLRDTELKKSVRKQLNRVELGQKMSKAIFFGRKGVLKVGLGDEIQKAVSCTILLKNAIILWNYLYLSSLLYETEDKEEKQAMVDAISRGSVIAWAHVNMYGIYLFYKRQKTRSFKATLKQMQNQTF</sequence>
<evidence type="ECO:0000313" key="7">
    <source>
        <dbReference type="EMBL" id="UZE94535.1"/>
    </source>
</evidence>
<name>A0ABY6MXI2_9ALTE</name>
<gene>
    <name evidence="7" type="ORF">NKI27_10590</name>
</gene>
<keyword evidence="2" id="KW-0815">Transposition</keyword>
<evidence type="ECO:0000256" key="4">
    <source>
        <dbReference type="ARBA" id="ARBA00023172"/>
    </source>
</evidence>
<dbReference type="InterPro" id="IPR047653">
    <property type="entry name" value="Tn3-like_transpos"/>
</dbReference>
<evidence type="ECO:0000259" key="6">
    <source>
        <dbReference type="Pfam" id="PF13700"/>
    </source>
</evidence>
<dbReference type="RefSeq" id="WP_265046027.1">
    <property type="nucleotide sequence ID" value="NZ_CP100390.1"/>
</dbReference>